<evidence type="ECO:0000313" key="1">
    <source>
        <dbReference type="EMBL" id="MDO5974268.1"/>
    </source>
</evidence>
<keyword evidence="2" id="KW-1185">Reference proteome</keyword>
<protein>
    <submittedName>
        <fullName evidence="1">Uncharacterized protein</fullName>
    </submittedName>
</protein>
<dbReference type="RefSeq" id="WP_303301402.1">
    <property type="nucleotide sequence ID" value="NZ_BAABDA010000002.1"/>
</dbReference>
<dbReference type="EMBL" id="JAUOEL010000002">
    <property type="protein sequence ID" value="MDO5974268.1"/>
    <property type="molecule type" value="Genomic_DNA"/>
</dbReference>
<evidence type="ECO:0000313" key="2">
    <source>
        <dbReference type="Proteomes" id="UP001176806"/>
    </source>
</evidence>
<name>A0ABT8WM95_9FLAO</name>
<organism evidence="1 2">
    <name type="scientific">Flavivirga jejuensis</name>
    <dbReference type="NCBI Taxonomy" id="870487"/>
    <lineage>
        <taxon>Bacteria</taxon>
        <taxon>Pseudomonadati</taxon>
        <taxon>Bacteroidota</taxon>
        <taxon>Flavobacteriia</taxon>
        <taxon>Flavobacteriales</taxon>
        <taxon>Flavobacteriaceae</taxon>
        <taxon>Flavivirga</taxon>
    </lineage>
</organism>
<comment type="caution">
    <text evidence="1">The sequence shown here is derived from an EMBL/GenBank/DDBJ whole genome shotgun (WGS) entry which is preliminary data.</text>
</comment>
<reference evidence="1" key="1">
    <citation type="submission" date="2023-07" db="EMBL/GenBank/DDBJ databases">
        <title>Two novel species in the genus Flavivirga.</title>
        <authorList>
            <person name="Kwon K."/>
        </authorList>
    </citation>
    <scope>NUCLEOTIDE SEQUENCE</scope>
    <source>
        <strain evidence="1">KACC 14158</strain>
    </source>
</reference>
<sequence length="61" mass="6879">MRLNTSLQFGTSIWTEMVADNFIEPVDQIKDIKPQRPALNPIIGIDPRVGVLNLDSTKKQD</sequence>
<accession>A0ABT8WM95</accession>
<dbReference type="Proteomes" id="UP001176806">
    <property type="component" value="Unassembled WGS sequence"/>
</dbReference>
<proteinExistence type="predicted"/>
<gene>
    <name evidence="1" type="ORF">Q4Q40_08745</name>
</gene>